<feature type="domain" description="DJ-1/PfpI" evidence="1">
    <location>
        <begin position="3"/>
        <end position="161"/>
    </location>
</feature>
<proteinExistence type="predicted"/>
<organism evidence="3 5">
    <name type="scientific">Mycobacterium montefiorense</name>
    <dbReference type="NCBI Taxonomy" id="154654"/>
    <lineage>
        <taxon>Bacteria</taxon>
        <taxon>Bacillati</taxon>
        <taxon>Actinomycetota</taxon>
        <taxon>Actinomycetes</taxon>
        <taxon>Mycobacteriales</taxon>
        <taxon>Mycobacteriaceae</taxon>
        <taxon>Mycobacterium</taxon>
        <taxon>Mycobacterium simiae complex</taxon>
    </lineage>
</organism>
<comment type="caution">
    <text evidence="3">The sequence shown here is derived from an EMBL/GenBank/DDBJ whole genome shotgun (WGS) entry which is preliminary data.</text>
</comment>
<dbReference type="RefSeq" id="WP_108923702.1">
    <property type="nucleotide sequence ID" value="NZ_BFCH01000018.1"/>
</dbReference>
<reference evidence="2" key="1">
    <citation type="journal article" date="2018" name="Genome Announc.">
        <title>Draft Genome Sequence of Mycobacterium montefiorense Isolated from Japanese Black Salamander (Hynobius nigrescens).</title>
        <authorList>
            <person name="Fukano H."/>
            <person name="Yoshida M."/>
            <person name="Shimizu A."/>
            <person name="Iwao H."/>
            <person name="Katayama Y."/>
            <person name="Omatsu T."/>
            <person name="Mizutani T."/>
            <person name="Kurata O."/>
            <person name="Wada S."/>
            <person name="Hoshino Y."/>
        </authorList>
    </citation>
    <scope>NUCLEOTIDE SEQUENCE</scope>
    <source>
        <strain evidence="2">BS</strain>
    </source>
</reference>
<dbReference type="EMBL" id="BFCH01000018">
    <property type="protein sequence ID" value="GBG39042.1"/>
    <property type="molecule type" value="Genomic_DNA"/>
</dbReference>
<dbReference type="PANTHER" id="PTHR43130">
    <property type="entry name" value="ARAC-FAMILY TRANSCRIPTIONAL REGULATOR"/>
    <property type="match status" value="1"/>
</dbReference>
<protein>
    <recommendedName>
        <fullName evidence="1">DJ-1/PfpI domain-containing protein</fullName>
    </recommendedName>
</protein>
<dbReference type="InterPro" id="IPR029062">
    <property type="entry name" value="Class_I_gatase-like"/>
</dbReference>
<dbReference type="EMBL" id="BQYH01000005">
    <property type="protein sequence ID" value="GKU71295.1"/>
    <property type="molecule type" value="Genomic_DNA"/>
</dbReference>
<dbReference type="Gene3D" id="3.40.50.880">
    <property type="match status" value="1"/>
</dbReference>
<reference evidence="4" key="2">
    <citation type="submission" date="2018-04" db="EMBL/GenBank/DDBJ databases">
        <title>Draft genome sequence of Mycobacterium montefiorense isolated from Japanese black salamander.</title>
        <authorList>
            <person name="Fukano H."/>
            <person name="Yoshida M."/>
            <person name="Shimizu A."/>
            <person name="Iwao H."/>
            <person name="Kurata O."/>
            <person name="Katayama Y."/>
            <person name="Omatsu T."/>
            <person name="Mizutani T."/>
            <person name="Wada S."/>
            <person name="Hoshino Y."/>
        </authorList>
    </citation>
    <scope>NUCLEOTIDE SEQUENCE [LARGE SCALE GENOMIC DNA]</scope>
    <source>
        <strain evidence="4">BS</strain>
    </source>
</reference>
<dbReference type="SUPFAM" id="SSF52317">
    <property type="entry name" value="Class I glutamine amidotransferase-like"/>
    <property type="match status" value="1"/>
</dbReference>
<evidence type="ECO:0000313" key="3">
    <source>
        <dbReference type="EMBL" id="GKU71295.1"/>
    </source>
</evidence>
<dbReference type="InterPro" id="IPR002818">
    <property type="entry name" value="DJ-1/PfpI"/>
</dbReference>
<evidence type="ECO:0000313" key="4">
    <source>
        <dbReference type="Proteomes" id="UP000245060"/>
    </source>
</evidence>
<dbReference type="InterPro" id="IPR052158">
    <property type="entry name" value="INH-QAR"/>
</dbReference>
<sequence length="251" mass="26452">MTQIAFVAYPGFTALDMIGPYEVLRNLPGAEVRFVWRESGPITADSGVLVIGATHSLAETPSPDIILVPGGASSTVHARDEVLLDWLRGAHRTARWTASVCSGSVILAAAGLLEGRRATSHWMALPLLKGFGVTPVGDERVVRQDNVVTSAGVSAGLDLAFWLAGEIGGEGRAKAIQLAIEYDPQPPFDSGHLSKASASTKAAAAALLSRDSAKPANLKATTLIAWEQALSAVRSRRRKRQPDLSVVSPKA</sequence>
<dbReference type="PANTHER" id="PTHR43130:SF2">
    <property type="entry name" value="DJ-1_PFPI DOMAIN-CONTAINING PROTEIN"/>
    <property type="match status" value="1"/>
</dbReference>
<dbReference type="Proteomes" id="UP000245060">
    <property type="component" value="Unassembled WGS sequence"/>
</dbReference>
<keyword evidence="4" id="KW-1185">Reference proteome</keyword>
<dbReference type="GO" id="GO:0006355">
    <property type="term" value="P:regulation of DNA-templated transcription"/>
    <property type="evidence" value="ECO:0007669"/>
    <property type="project" value="TreeGrafter"/>
</dbReference>
<name>A0AA37PKD1_9MYCO</name>
<dbReference type="AlphaFoldDB" id="A0AA37PKD1"/>
<dbReference type="CDD" id="cd03139">
    <property type="entry name" value="GATase1_PfpI_2"/>
    <property type="match status" value="1"/>
</dbReference>
<reference evidence="3" key="3">
    <citation type="journal article" date="2022" name="Microbiol. Resour. Announc.">
        <title>Draft Genome Sequences of Eight Mycobacterium montefiorense Strains Isolated from Salamanders in Captivity.</title>
        <authorList>
            <person name="Komine T."/>
            <person name="Ihara H."/>
            <person name="Fukano H."/>
            <person name="Hoshino Y."/>
            <person name="Kurata O."/>
            <person name="Wada S."/>
        </authorList>
    </citation>
    <scope>NUCLEOTIDE SEQUENCE</scope>
    <source>
        <strain evidence="3">NJB18185</strain>
    </source>
</reference>
<dbReference type="Pfam" id="PF01965">
    <property type="entry name" value="DJ-1_PfpI"/>
    <property type="match status" value="1"/>
</dbReference>
<evidence type="ECO:0000313" key="5">
    <source>
        <dbReference type="Proteomes" id="UP001139505"/>
    </source>
</evidence>
<evidence type="ECO:0000259" key="1">
    <source>
        <dbReference type="Pfam" id="PF01965"/>
    </source>
</evidence>
<evidence type="ECO:0000313" key="2">
    <source>
        <dbReference type="EMBL" id="GBG39042.1"/>
    </source>
</evidence>
<accession>A0AA37PKD1</accession>
<dbReference type="Proteomes" id="UP001139505">
    <property type="component" value="Unassembled WGS sequence"/>
</dbReference>
<reference evidence="3" key="4">
    <citation type="submission" date="2022-04" db="EMBL/GenBank/DDBJ databases">
        <authorList>
            <person name="Komine T."/>
            <person name="Fukano H."/>
            <person name="Wada S."/>
        </authorList>
    </citation>
    <scope>NUCLEOTIDE SEQUENCE</scope>
    <source>
        <strain evidence="3">NJB18185</strain>
    </source>
</reference>
<gene>
    <name evidence="2" type="ORF">MmonteBS_34140</name>
    <name evidence="3" type="ORF">NJB18185_10710</name>
</gene>